<keyword evidence="4 7" id="KW-0133">Cell shape</keyword>
<dbReference type="Proteomes" id="UP000032232">
    <property type="component" value="Unassembled WGS sequence"/>
</dbReference>
<dbReference type="InterPro" id="IPR038063">
    <property type="entry name" value="Transpep_catalytic_dom"/>
</dbReference>
<dbReference type="PATRIC" id="fig|935700.4.peg.3563"/>
<dbReference type="Gene3D" id="2.40.440.10">
    <property type="entry name" value="L,D-transpeptidase catalytic domain-like"/>
    <property type="match status" value="1"/>
</dbReference>
<evidence type="ECO:0000256" key="7">
    <source>
        <dbReference type="PROSITE-ProRule" id="PRU01373"/>
    </source>
</evidence>
<feature type="active site" description="Nucleophile" evidence="7">
    <location>
        <position position="146"/>
    </location>
</feature>
<dbReference type="CDD" id="cd16913">
    <property type="entry name" value="YkuD_like"/>
    <property type="match status" value="1"/>
</dbReference>
<dbReference type="GO" id="GO:0016740">
    <property type="term" value="F:transferase activity"/>
    <property type="evidence" value="ECO:0007669"/>
    <property type="project" value="UniProtKB-KW"/>
</dbReference>
<dbReference type="STRING" id="935700.jaqu_34540"/>
<sequence>MSSDITRRGALALGAGGAAMLAGCAQGKIIQYSGPEVTRIVVQKSSRRMHLVHGNRALKSFDIQLGFQPEGHKRFYGDGRTPEGRYFIDRRNPNSEFFLSVGMNYPNARDRAFAASHGRSPGGDIFVHGWGRHPKARRGKDWTAGCIAVTDEEIRTVYAMVQNGVAIDIFA</sequence>
<dbReference type="PROSITE" id="PS52029">
    <property type="entry name" value="LD_TPASE"/>
    <property type="match status" value="1"/>
</dbReference>
<evidence type="ECO:0000259" key="8">
    <source>
        <dbReference type="PROSITE" id="PS52029"/>
    </source>
</evidence>
<evidence type="ECO:0000256" key="2">
    <source>
        <dbReference type="ARBA" id="ARBA00005992"/>
    </source>
</evidence>
<dbReference type="GO" id="GO:0009252">
    <property type="term" value="P:peptidoglycan biosynthetic process"/>
    <property type="evidence" value="ECO:0007669"/>
    <property type="project" value="UniProtKB-UniPathway"/>
</dbReference>
<reference evidence="9 10" key="1">
    <citation type="submission" date="2015-02" db="EMBL/GenBank/DDBJ databases">
        <title>Genome Sequence of Jannaschia aquimarina DSM28248, a member of the Roseobacter clade.</title>
        <authorList>
            <person name="Voget S."/>
            <person name="Daniel R."/>
        </authorList>
    </citation>
    <scope>NUCLEOTIDE SEQUENCE [LARGE SCALE GENOMIC DNA]</scope>
    <source>
        <strain evidence="9 10">GSW-M26</strain>
    </source>
</reference>
<gene>
    <name evidence="9" type="ORF">jaqu_34540</name>
</gene>
<comment type="pathway">
    <text evidence="1 7">Cell wall biogenesis; peptidoglycan biosynthesis.</text>
</comment>
<organism evidence="9 10">
    <name type="scientific">Jannaschia aquimarina</name>
    <dbReference type="NCBI Taxonomy" id="935700"/>
    <lineage>
        <taxon>Bacteria</taxon>
        <taxon>Pseudomonadati</taxon>
        <taxon>Pseudomonadota</taxon>
        <taxon>Alphaproteobacteria</taxon>
        <taxon>Rhodobacterales</taxon>
        <taxon>Roseobacteraceae</taxon>
        <taxon>Jannaschia</taxon>
    </lineage>
</organism>
<evidence type="ECO:0000256" key="3">
    <source>
        <dbReference type="ARBA" id="ARBA00022679"/>
    </source>
</evidence>
<evidence type="ECO:0000313" key="9">
    <source>
        <dbReference type="EMBL" id="KIT15126.1"/>
    </source>
</evidence>
<feature type="domain" description="L,D-TPase catalytic" evidence="8">
    <location>
        <begin position="38"/>
        <end position="170"/>
    </location>
</feature>
<comment type="caution">
    <text evidence="9">The sequence shown here is derived from an EMBL/GenBank/DDBJ whole genome shotgun (WGS) entry which is preliminary data.</text>
</comment>
<evidence type="ECO:0000256" key="5">
    <source>
        <dbReference type="ARBA" id="ARBA00022984"/>
    </source>
</evidence>
<dbReference type="RefSeq" id="WP_052501039.1">
    <property type="nucleotide sequence ID" value="NZ_FZPF01000001.1"/>
</dbReference>
<dbReference type="SUPFAM" id="SSF141523">
    <property type="entry name" value="L,D-transpeptidase catalytic domain-like"/>
    <property type="match status" value="1"/>
</dbReference>
<dbReference type="GO" id="GO:0071555">
    <property type="term" value="P:cell wall organization"/>
    <property type="evidence" value="ECO:0007669"/>
    <property type="project" value="UniProtKB-UniRule"/>
</dbReference>
<dbReference type="Pfam" id="PF03734">
    <property type="entry name" value="YkuD"/>
    <property type="match status" value="1"/>
</dbReference>
<dbReference type="PANTHER" id="PTHR36699:SF1">
    <property type="entry name" value="L,D-TRANSPEPTIDASE YAFK-RELATED"/>
    <property type="match status" value="1"/>
</dbReference>
<evidence type="ECO:0000256" key="1">
    <source>
        <dbReference type="ARBA" id="ARBA00004752"/>
    </source>
</evidence>
<evidence type="ECO:0000256" key="4">
    <source>
        <dbReference type="ARBA" id="ARBA00022960"/>
    </source>
</evidence>
<name>A0A0D1EDW4_9RHOB</name>
<protein>
    <submittedName>
        <fullName evidence="9">L,D-transpeptidase catalytic domain</fullName>
    </submittedName>
</protein>
<evidence type="ECO:0000256" key="6">
    <source>
        <dbReference type="ARBA" id="ARBA00023316"/>
    </source>
</evidence>
<keyword evidence="6 7" id="KW-0961">Cell wall biogenesis/degradation</keyword>
<feature type="active site" description="Proton donor/acceptor" evidence="7">
    <location>
        <position position="128"/>
    </location>
</feature>
<dbReference type="InterPro" id="IPR005490">
    <property type="entry name" value="LD_TPept_cat_dom"/>
</dbReference>
<dbReference type="AlphaFoldDB" id="A0A0D1EDW4"/>
<accession>A0A0D1EDW4</accession>
<comment type="similarity">
    <text evidence="2">Belongs to the YkuD family.</text>
</comment>
<evidence type="ECO:0000313" key="10">
    <source>
        <dbReference type="Proteomes" id="UP000032232"/>
    </source>
</evidence>
<keyword evidence="5 7" id="KW-0573">Peptidoglycan synthesis</keyword>
<keyword evidence="10" id="KW-1185">Reference proteome</keyword>
<dbReference type="GO" id="GO:0008360">
    <property type="term" value="P:regulation of cell shape"/>
    <property type="evidence" value="ECO:0007669"/>
    <property type="project" value="UniProtKB-UniRule"/>
</dbReference>
<dbReference type="EMBL" id="JYFE01000060">
    <property type="protein sequence ID" value="KIT15126.1"/>
    <property type="molecule type" value="Genomic_DNA"/>
</dbReference>
<dbReference type="GO" id="GO:0004180">
    <property type="term" value="F:carboxypeptidase activity"/>
    <property type="evidence" value="ECO:0007669"/>
    <property type="project" value="UniProtKB-ARBA"/>
</dbReference>
<proteinExistence type="inferred from homology"/>
<dbReference type="UniPathway" id="UPA00219"/>
<keyword evidence="3" id="KW-0808">Transferase</keyword>
<dbReference type="PROSITE" id="PS51257">
    <property type="entry name" value="PROKAR_LIPOPROTEIN"/>
    <property type="match status" value="1"/>
</dbReference>
<dbReference type="PANTHER" id="PTHR36699">
    <property type="entry name" value="LD-TRANSPEPTIDASE"/>
    <property type="match status" value="1"/>
</dbReference>